<name>A0A2I0JLI1_PUNGR</name>
<gene>
    <name evidence="2" type="ORF">CRG98_022429</name>
</gene>
<feature type="region of interest" description="Disordered" evidence="1">
    <location>
        <begin position="131"/>
        <end position="166"/>
    </location>
</feature>
<evidence type="ECO:0000313" key="3">
    <source>
        <dbReference type="Proteomes" id="UP000233551"/>
    </source>
</evidence>
<keyword evidence="3" id="KW-1185">Reference proteome</keyword>
<accession>A0A2I0JLI1</accession>
<sequence length="271" mass="30133">MEINPRIKDEISPWPDTMLLTTASKKLKTLPVSFTSSLEKKKTLTFFPFVHWQPKPPQPSNPTSPQLRCLDELVQNPRVPGADGQLVRSVFHHVDPSQMRKATRIFAAQMAKHVGSTWSIKNTCKNIKGEVRVSSGEASVGSNTSRNSPEGESQTQPPESMEEVPPTPTVLMHNFLIMMLGDWFGFVLELVADNMLRKQRQDVASIVPCESKPCLSDLCKGRPMPCLATLEYVDPGLDWMMPSDVAPGRDWATFRKVAPGHAWATLLSVAI</sequence>
<evidence type="ECO:0000256" key="1">
    <source>
        <dbReference type="SAM" id="MobiDB-lite"/>
    </source>
</evidence>
<reference evidence="2 3" key="1">
    <citation type="submission" date="2017-11" db="EMBL/GenBank/DDBJ databases">
        <title>De-novo sequencing of pomegranate (Punica granatum L.) genome.</title>
        <authorList>
            <person name="Akparov Z."/>
            <person name="Amiraslanov A."/>
            <person name="Hajiyeva S."/>
            <person name="Abbasov M."/>
            <person name="Kaur K."/>
            <person name="Hamwieh A."/>
            <person name="Solovyev V."/>
            <person name="Salamov A."/>
            <person name="Braich B."/>
            <person name="Kosarev P."/>
            <person name="Mahmoud A."/>
            <person name="Hajiyev E."/>
            <person name="Babayeva S."/>
            <person name="Izzatullayeva V."/>
            <person name="Mammadov A."/>
            <person name="Mammadov A."/>
            <person name="Sharifova S."/>
            <person name="Ojaghi J."/>
            <person name="Eynullazada K."/>
            <person name="Bayramov B."/>
            <person name="Abdulazimova A."/>
            <person name="Shahmuradov I."/>
        </authorList>
    </citation>
    <scope>NUCLEOTIDE SEQUENCE [LARGE SCALE GENOMIC DNA]</scope>
    <source>
        <strain evidence="3">cv. AG2017</strain>
        <tissue evidence="2">Leaf</tissue>
    </source>
</reference>
<evidence type="ECO:0000313" key="2">
    <source>
        <dbReference type="EMBL" id="PKI57139.1"/>
    </source>
</evidence>
<proteinExistence type="predicted"/>
<dbReference type="AlphaFoldDB" id="A0A2I0JLI1"/>
<dbReference type="EMBL" id="PGOL01001531">
    <property type="protein sequence ID" value="PKI57139.1"/>
    <property type="molecule type" value="Genomic_DNA"/>
</dbReference>
<protein>
    <submittedName>
        <fullName evidence="2">Uncharacterized protein</fullName>
    </submittedName>
</protein>
<dbReference type="Proteomes" id="UP000233551">
    <property type="component" value="Unassembled WGS sequence"/>
</dbReference>
<feature type="compositionally biased region" description="Polar residues" evidence="1">
    <location>
        <begin position="136"/>
        <end position="158"/>
    </location>
</feature>
<comment type="caution">
    <text evidence="2">The sequence shown here is derived from an EMBL/GenBank/DDBJ whole genome shotgun (WGS) entry which is preliminary data.</text>
</comment>
<organism evidence="2 3">
    <name type="scientific">Punica granatum</name>
    <name type="common">Pomegranate</name>
    <dbReference type="NCBI Taxonomy" id="22663"/>
    <lineage>
        <taxon>Eukaryota</taxon>
        <taxon>Viridiplantae</taxon>
        <taxon>Streptophyta</taxon>
        <taxon>Embryophyta</taxon>
        <taxon>Tracheophyta</taxon>
        <taxon>Spermatophyta</taxon>
        <taxon>Magnoliopsida</taxon>
        <taxon>eudicotyledons</taxon>
        <taxon>Gunneridae</taxon>
        <taxon>Pentapetalae</taxon>
        <taxon>rosids</taxon>
        <taxon>malvids</taxon>
        <taxon>Myrtales</taxon>
        <taxon>Lythraceae</taxon>
        <taxon>Punica</taxon>
    </lineage>
</organism>